<dbReference type="RefSeq" id="XP_005110339.1">
    <property type="nucleotide sequence ID" value="XM_005110282.2"/>
</dbReference>
<keyword evidence="2" id="KW-0143">Chaperone</keyword>
<accession>A0ABM0K759</accession>
<comment type="similarity">
    <text evidence="1">Belongs to the HscB family.</text>
</comment>
<organism evidence="4 5">
    <name type="scientific">Aplysia californica</name>
    <name type="common">California sea hare</name>
    <dbReference type="NCBI Taxonomy" id="6500"/>
    <lineage>
        <taxon>Eukaryota</taxon>
        <taxon>Metazoa</taxon>
        <taxon>Spiralia</taxon>
        <taxon>Lophotrochozoa</taxon>
        <taxon>Mollusca</taxon>
        <taxon>Gastropoda</taxon>
        <taxon>Heterobranchia</taxon>
        <taxon>Euthyneura</taxon>
        <taxon>Tectipleura</taxon>
        <taxon>Aplysiida</taxon>
        <taxon>Aplysioidea</taxon>
        <taxon>Aplysiidae</taxon>
        <taxon>Aplysia</taxon>
    </lineage>
</organism>
<evidence type="ECO:0000259" key="3">
    <source>
        <dbReference type="PROSITE" id="PS50076"/>
    </source>
</evidence>
<keyword evidence="4" id="KW-1185">Reference proteome</keyword>
<dbReference type="Gene3D" id="1.20.1280.20">
    <property type="entry name" value="HscB, C-terminal domain"/>
    <property type="match status" value="1"/>
</dbReference>
<dbReference type="Gene3D" id="1.10.287.110">
    <property type="entry name" value="DnaJ domain"/>
    <property type="match status" value="1"/>
</dbReference>
<dbReference type="HAMAP" id="MF_00682">
    <property type="entry name" value="HscB"/>
    <property type="match status" value="1"/>
</dbReference>
<dbReference type="Proteomes" id="UP000694888">
    <property type="component" value="Unplaced"/>
</dbReference>
<protein>
    <submittedName>
        <fullName evidence="5">Iron-sulfur cluster co-chaperone protein HscB</fullName>
    </submittedName>
</protein>
<dbReference type="PROSITE" id="PS50076">
    <property type="entry name" value="DNAJ_2"/>
    <property type="match status" value="1"/>
</dbReference>
<dbReference type="InterPro" id="IPR009073">
    <property type="entry name" value="HscB_oligo_C"/>
</dbReference>
<dbReference type="NCBIfam" id="TIGR00714">
    <property type="entry name" value="hscB"/>
    <property type="match status" value="1"/>
</dbReference>
<feature type="domain" description="J" evidence="3">
    <location>
        <begin position="161"/>
        <end position="233"/>
    </location>
</feature>
<dbReference type="PANTHER" id="PTHR14021">
    <property type="entry name" value="IRON-SULFUR CLUSTER CO-CHAPERONE PROTEIN HSCB"/>
    <property type="match status" value="1"/>
</dbReference>
<dbReference type="SUPFAM" id="SSF46565">
    <property type="entry name" value="Chaperone J-domain"/>
    <property type="match status" value="1"/>
</dbReference>
<dbReference type="GeneID" id="101850288"/>
<gene>
    <name evidence="5" type="primary">LOC101850288</name>
</gene>
<evidence type="ECO:0000313" key="5">
    <source>
        <dbReference type="RefSeq" id="XP_005110339.1"/>
    </source>
</evidence>
<dbReference type="InterPro" id="IPR036869">
    <property type="entry name" value="J_dom_sf"/>
</dbReference>
<dbReference type="InterPro" id="IPR004640">
    <property type="entry name" value="HscB"/>
</dbReference>
<name>A0ABM0K759_APLCA</name>
<evidence type="ECO:0000313" key="4">
    <source>
        <dbReference type="Proteomes" id="UP000694888"/>
    </source>
</evidence>
<dbReference type="SMART" id="SM00271">
    <property type="entry name" value="DnaJ"/>
    <property type="match status" value="1"/>
</dbReference>
<reference evidence="5" key="1">
    <citation type="submission" date="2025-08" db="UniProtKB">
        <authorList>
            <consortium name="RefSeq"/>
        </authorList>
    </citation>
    <scope>IDENTIFICATION</scope>
</reference>
<dbReference type="InterPro" id="IPR001623">
    <property type="entry name" value="DnaJ_domain"/>
</dbReference>
<dbReference type="CDD" id="cd06257">
    <property type="entry name" value="DnaJ"/>
    <property type="match status" value="1"/>
</dbReference>
<dbReference type="SUPFAM" id="SSF47144">
    <property type="entry name" value="HSC20 (HSCB), C-terminal oligomerisation domain"/>
    <property type="match status" value="1"/>
</dbReference>
<evidence type="ECO:0000256" key="1">
    <source>
        <dbReference type="ARBA" id="ARBA00010476"/>
    </source>
</evidence>
<sequence length="325" mass="37224">MAATLFSRTAARLSQLFDKQLLQTRVPFAVNRLENNYGNGNDDGVRAKSICTLRQSIWKQNERCVMQGNVASGSPCSSSTPGDRDAISNAKHTSMHSVFRSCGLDSQNVKRYFHSSLRKRHRHFSKEVKRDCWNCGRDTNPRTELFFCECGVVQKPAHELTFFDLMQMEPSFDVDLIELGKTFRETQKKLHPDKFSIKSKEEQMLAEQQSSLLNKAYNTLQKSLSRALYILELQGITISESDNFTDPEFLMEVMDVNEQISNANSISDVNELNSINDGKIEECITEISALFRENRLSDAKNATMKLRYYTTIQERMKELQRQSLG</sequence>
<evidence type="ECO:0000256" key="2">
    <source>
        <dbReference type="ARBA" id="ARBA00023186"/>
    </source>
</evidence>
<dbReference type="Pfam" id="PF07743">
    <property type="entry name" value="HSCB_C"/>
    <property type="match status" value="1"/>
</dbReference>
<proteinExistence type="inferred from homology"/>
<dbReference type="PANTHER" id="PTHR14021:SF15">
    <property type="entry name" value="IRON-SULFUR CLUSTER CO-CHAPERONE PROTEIN HSCB"/>
    <property type="match status" value="1"/>
</dbReference>
<dbReference type="InterPro" id="IPR036386">
    <property type="entry name" value="HscB_C_sf"/>
</dbReference>